<sequence length="261" mass="28897">MIPHPFDLQSKLEVLALDDSLSVVDLGMGVERVAAGSYFFEEATSYADGFLELNRPIGRIIDGKLKMTFEFNAKVKPSRDYTDCFVVLQLFAQDGREFLLPFEIDDLQAGKTQQVRIAPELAFTDLNRGIYHYHFFSGGNEIYSAPTSMVLGKKSQRPLPLRNSGSREPELVAAPKKPLPASVARMVSDEEVLVAVGVNDSGFSVDHTLLSEVNPSTAKLALDLVKQSRFNPGSENGFYARKDLLLKVRFDSRGGYQLTAL</sequence>
<proteinExistence type="predicted"/>
<evidence type="ECO:0000313" key="1">
    <source>
        <dbReference type="EMBL" id="MBD5778722.1"/>
    </source>
</evidence>
<gene>
    <name evidence="1" type="ORF">IEN85_04415</name>
</gene>
<keyword evidence="2" id="KW-1185">Reference proteome</keyword>
<comment type="caution">
    <text evidence="1">The sequence shown here is derived from an EMBL/GenBank/DDBJ whole genome shotgun (WGS) entry which is preliminary data.</text>
</comment>
<evidence type="ECO:0000313" key="2">
    <source>
        <dbReference type="Proteomes" id="UP000622317"/>
    </source>
</evidence>
<dbReference type="Proteomes" id="UP000622317">
    <property type="component" value="Unassembled WGS sequence"/>
</dbReference>
<reference evidence="1" key="1">
    <citation type="submission" date="2020-09" db="EMBL/GenBank/DDBJ databases">
        <title>Pelagicoccus enzymogenes sp. nov. with an EPS production, isolated from marine sediment.</title>
        <authorList>
            <person name="Feng X."/>
        </authorList>
    </citation>
    <scope>NUCLEOTIDE SEQUENCE</scope>
    <source>
        <strain evidence="1">NFK12</strain>
    </source>
</reference>
<protein>
    <submittedName>
        <fullName evidence="1">Uncharacterized protein</fullName>
    </submittedName>
</protein>
<name>A0A927IE71_9BACT</name>
<dbReference type="AlphaFoldDB" id="A0A927IE71"/>
<dbReference type="EMBL" id="JACYFG010000006">
    <property type="protein sequence ID" value="MBD5778722.1"/>
    <property type="molecule type" value="Genomic_DNA"/>
</dbReference>
<accession>A0A927IE71</accession>
<dbReference type="RefSeq" id="WP_191615852.1">
    <property type="nucleotide sequence ID" value="NZ_JACYFG010000006.1"/>
</dbReference>
<organism evidence="1 2">
    <name type="scientific">Pelagicoccus enzymogenes</name>
    <dbReference type="NCBI Taxonomy" id="2773457"/>
    <lineage>
        <taxon>Bacteria</taxon>
        <taxon>Pseudomonadati</taxon>
        <taxon>Verrucomicrobiota</taxon>
        <taxon>Opitutia</taxon>
        <taxon>Puniceicoccales</taxon>
        <taxon>Pelagicoccaceae</taxon>
        <taxon>Pelagicoccus</taxon>
    </lineage>
</organism>